<dbReference type="GO" id="GO:0005507">
    <property type="term" value="F:copper ion binding"/>
    <property type="evidence" value="ECO:0007669"/>
    <property type="project" value="InterPro"/>
</dbReference>
<comment type="subcellular location">
    <subcellularLocation>
        <location evidence="1">Periplasm</location>
    </subcellularLocation>
</comment>
<feature type="binding site" evidence="7">
    <location>
        <position position="106"/>
    </location>
    <ligand>
        <name>Cu cation</name>
        <dbReference type="ChEBI" id="CHEBI:23378"/>
    </ligand>
</feature>
<proteinExistence type="predicted"/>
<keyword evidence="3 7" id="KW-0479">Metal-binding</keyword>
<name>A0A557S2X5_9GAMM</name>
<dbReference type="PANTHER" id="PTHR36507">
    <property type="entry name" value="BLL1555 PROTEIN"/>
    <property type="match status" value="1"/>
</dbReference>
<protein>
    <submittedName>
        <fullName evidence="9">Plastocyanin</fullName>
    </submittedName>
</protein>
<dbReference type="InterPro" id="IPR002386">
    <property type="entry name" value="Amicyanin/Pseudoazurin"/>
</dbReference>
<evidence type="ECO:0000256" key="3">
    <source>
        <dbReference type="ARBA" id="ARBA00022723"/>
    </source>
</evidence>
<dbReference type="PRINTS" id="PR00155">
    <property type="entry name" value="AMICYANIN"/>
</dbReference>
<dbReference type="PANTHER" id="PTHR36507:SF1">
    <property type="entry name" value="BLL1555 PROTEIN"/>
    <property type="match status" value="1"/>
</dbReference>
<dbReference type="InterPro" id="IPR028871">
    <property type="entry name" value="BlueCu_1_BS"/>
</dbReference>
<comment type="cofactor">
    <cofactor evidence="7">
        <name>Cu cation</name>
        <dbReference type="ChEBI" id="CHEBI:23378"/>
    </cofactor>
    <text evidence="7">Binds 1 copper ion per subunit.</text>
</comment>
<dbReference type="EMBL" id="VMNH01000019">
    <property type="protein sequence ID" value="TVO71677.1"/>
    <property type="molecule type" value="Genomic_DNA"/>
</dbReference>
<evidence type="ECO:0000256" key="2">
    <source>
        <dbReference type="ARBA" id="ARBA00022448"/>
    </source>
</evidence>
<accession>A0A557S2X5</accession>
<feature type="binding site" evidence="7">
    <location>
        <position position="103"/>
    </location>
    <ligand>
        <name>Cu cation</name>
        <dbReference type="ChEBI" id="CHEBI:23378"/>
    </ligand>
</feature>
<dbReference type="PROSITE" id="PS00196">
    <property type="entry name" value="COPPER_BLUE"/>
    <property type="match status" value="1"/>
</dbReference>
<evidence type="ECO:0000313" key="10">
    <source>
        <dbReference type="Proteomes" id="UP000316649"/>
    </source>
</evidence>
<feature type="binding site" evidence="7">
    <location>
        <position position="68"/>
    </location>
    <ligand>
        <name>Cu cation</name>
        <dbReference type="ChEBI" id="CHEBI:23378"/>
    </ligand>
</feature>
<dbReference type="Proteomes" id="UP000316649">
    <property type="component" value="Unassembled WGS sequence"/>
</dbReference>
<keyword evidence="2" id="KW-0813">Transport</keyword>
<dbReference type="AlphaFoldDB" id="A0A557S2X5"/>
<evidence type="ECO:0000256" key="6">
    <source>
        <dbReference type="ARBA" id="ARBA00023008"/>
    </source>
</evidence>
<keyword evidence="10" id="KW-1185">Reference proteome</keyword>
<keyword evidence="4" id="KW-0574">Periplasm</keyword>
<dbReference type="InterPro" id="IPR000923">
    <property type="entry name" value="BlueCu_1"/>
</dbReference>
<dbReference type="Pfam" id="PF00127">
    <property type="entry name" value="Copper-bind"/>
    <property type="match status" value="1"/>
</dbReference>
<comment type="caution">
    <text evidence="9">The sequence shown here is derived from an EMBL/GenBank/DDBJ whole genome shotgun (WGS) entry which is preliminary data.</text>
</comment>
<evidence type="ECO:0000256" key="4">
    <source>
        <dbReference type="ARBA" id="ARBA00022764"/>
    </source>
</evidence>
<dbReference type="RefSeq" id="WP_144359681.1">
    <property type="nucleotide sequence ID" value="NZ_VMNH01000019.1"/>
</dbReference>
<feature type="domain" description="Blue (type 1) copper" evidence="8">
    <location>
        <begin position="36"/>
        <end position="116"/>
    </location>
</feature>
<gene>
    <name evidence="9" type="ORF">FHP88_13820</name>
</gene>
<keyword evidence="5" id="KW-0249">Electron transport</keyword>
<dbReference type="OrthoDB" id="9757546at2"/>
<evidence type="ECO:0000256" key="1">
    <source>
        <dbReference type="ARBA" id="ARBA00004418"/>
    </source>
</evidence>
<evidence type="ECO:0000259" key="8">
    <source>
        <dbReference type="Pfam" id="PF00127"/>
    </source>
</evidence>
<dbReference type="SUPFAM" id="SSF49503">
    <property type="entry name" value="Cupredoxins"/>
    <property type="match status" value="1"/>
</dbReference>
<dbReference type="GO" id="GO:0042597">
    <property type="term" value="C:periplasmic space"/>
    <property type="evidence" value="ECO:0007669"/>
    <property type="project" value="UniProtKB-SubCell"/>
</dbReference>
<dbReference type="Gene3D" id="2.60.40.420">
    <property type="entry name" value="Cupredoxins - blue copper proteins"/>
    <property type="match status" value="1"/>
</dbReference>
<keyword evidence="6 7" id="KW-0186">Copper</keyword>
<evidence type="ECO:0000256" key="7">
    <source>
        <dbReference type="PIRSR" id="PIRSR602386-1"/>
    </source>
</evidence>
<evidence type="ECO:0000256" key="5">
    <source>
        <dbReference type="ARBA" id="ARBA00022982"/>
    </source>
</evidence>
<reference evidence="9 10" key="1">
    <citation type="submission" date="2019-07" db="EMBL/GenBank/DDBJ databases">
        <title>The pathways for chlorine oxyanion respiration interact through the shared metabolite chlorate.</title>
        <authorList>
            <person name="Barnum T.P."/>
            <person name="Cheng Y."/>
            <person name="Hill K.A."/>
            <person name="Lucas L.N."/>
            <person name="Carlson H.K."/>
            <person name="Coates J.D."/>
        </authorList>
    </citation>
    <scope>NUCLEOTIDE SEQUENCE [LARGE SCALE GENOMIC DNA]</scope>
    <source>
        <strain evidence="9 10">BK-1</strain>
    </source>
</reference>
<evidence type="ECO:0000313" key="9">
    <source>
        <dbReference type="EMBL" id="TVO71677.1"/>
    </source>
</evidence>
<sequence>MHSAIDRLIKKGTYLLFVSLLWVSHSVIAGGNPASEVEILKFQFIPQEITIKAGTTVRWTNKEKRQYHSVWFEQAGDPEPQYFFPGETFERTFDQPGVYPYRCGPHPKMTGTVVVE</sequence>
<organism evidence="9 10">
    <name type="scientific">Sedimenticola selenatireducens</name>
    <dbReference type="NCBI Taxonomy" id="191960"/>
    <lineage>
        <taxon>Bacteria</taxon>
        <taxon>Pseudomonadati</taxon>
        <taxon>Pseudomonadota</taxon>
        <taxon>Gammaproteobacteria</taxon>
        <taxon>Chromatiales</taxon>
        <taxon>Sedimenticolaceae</taxon>
        <taxon>Sedimenticola</taxon>
    </lineage>
</organism>
<dbReference type="GO" id="GO:0009055">
    <property type="term" value="F:electron transfer activity"/>
    <property type="evidence" value="ECO:0007669"/>
    <property type="project" value="InterPro"/>
</dbReference>
<dbReference type="InterPro" id="IPR052721">
    <property type="entry name" value="ET_Amicyanin"/>
</dbReference>
<dbReference type="InterPro" id="IPR008972">
    <property type="entry name" value="Cupredoxin"/>
</dbReference>